<dbReference type="Gene3D" id="3.30.360.10">
    <property type="entry name" value="Dihydrodipicolinate Reductase, domain 2"/>
    <property type="match status" value="1"/>
</dbReference>
<dbReference type="Pfam" id="PF02894">
    <property type="entry name" value="GFO_IDH_MocA_C"/>
    <property type="match status" value="1"/>
</dbReference>
<comment type="similarity">
    <text evidence="1">Belongs to the Gfo/Idh/MocA family.</text>
</comment>
<dbReference type="GO" id="GO:0000166">
    <property type="term" value="F:nucleotide binding"/>
    <property type="evidence" value="ECO:0007669"/>
    <property type="project" value="InterPro"/>
</dbReference>
<comment type="caution">
    <text evidence="4">The sequence shown here is derived from an EMBL/GenBank/DDBJ whole genome shotgun (WGS) entry which is preliminary data.</text>
</comment>
<evidence type="ECO:0000256" key="1">
    <source>
        <dbReference type="ARBA" id="ARBA00010928"/>
    </source>
</evidence>
<dbReference type="InterPro" id="IPR000683">
    <property type="entry name" value="Gfo/Idh/MocA-like_OxRdtase_N"/>
</dbReference>
<protein>
    <submittedName>
        <fullName evidence="4">1,5-anhydro-D-fructose reductase</fullName>
        <ecNumber evidence="4">1.1.1.292</ecNumber>
    </submittedName>
</protein>
<dbReference type="SUPFAM" id="SSF51735">
    <property type="entry name" value="NAD(P)-binding Rossmann-fold domains"/>
    <property type="match status" value="1"/>
</dbReference>
<gene>
    <name evidence="4" type="primary">afr_3</name>
    <name evidence="4" type="ORF">DSM106044_04305</name>
</gene>
<keyword evidence="5" id="KW-1185">Reference proteome</keyword>
<evidence type="ECO:0000259" key="2">
    <source>
        <dbReference type="Pfam" id="PF01408"/>
    </source>
</evidence>
<dbReference type="PANTHER" id="PTHR43249">
    <property type="entry name" value="UDP-N-ACETYL-2-AMINO-2-DEOXY-D-GLUCURONATE OXIDASE"/>
    <property type="match status" value="1"/>
</dbReference>
<dbReference type="Pfam" id="PF01408">
    <property type="entry name" value="GFO_IDH_MocA"/>
    <property type="match status" value="1"/>
</dbReference>
<dbReference type="InterPro" id="IPR036291">
    <property type="entry name" value="NAD(P)-bd_dom_sf"/>
</dbReference>
<feature type="domain" description="Gfo/Idh/MocA-like oxidoreductase N-terminal" evidence="2">
    <location>
        <begin position="45"/>
        <end position="163"/>
    </location>
</feature>
<dbReference type="Proteomes" id="UP000306509">
    <property type="component" value="Unassembled WGS sequence"/>
</dbReference>
<dbReference type="EMBL" id="QGQD01000082">
    <property type="protein sequence ID" value="TLC98857.1"/>
    <property type="molecule type" value="Genomic_DNA"/>
</dbReference>
<sequence>MKVIGLRENYEIERKPRFDFFNLLNVAILQVSRQYALGIKMKDIVRWGIVGAGGIARRRTIPAINEISNASIQAVMDTNTNGMIDLMKEYDIPDVYGNIDDMLRNADIDAVYIASPVLFHKEQAIKILEAGKHLLIEKPLGIHASAAKEIMECAKTKNVCAGVAMVMRFHDGHQKIKEMIGHKDLGEIVSCRGQLTCWFPPMEGNWRQNPAISGGGALMDMGIHCIDLMKYLMDDRAEKTVGIIENKSFSYPVEDSASFMLKMKKGATCYIDAYFNIPDQAAKCFLEIYGTKGSIIANGTIGQDGCGDIKVYIEQEDKGYESSQVRNKQAEAVNMEFEQVNMYAKQLSEFSECILTGKEPRTTMEDAYDTMKIIDAVYESAKEERVIYLYN</sequence>
<evidence type="ECO:0000313" key="5">
    <source>
        <dbReference type="Proteomes" id="UP000306509"/>
    </source>
</evidence>
<evidence type="ECO:0000313" key="4">
    <source>
        <dbReference type="EMBL" id="TLC98857.1"/>
    </source>
</evidence>
<dbReference type="InterPro" id="IPR004104">
    <property type="entry name" value="Gfo/Idh/MocA-like_OxRdtase_C"/>
</dbReference>
<feature type="domain" description="Gfo/Idh/MocA-like oxidoreductase C-terminal" evidence="3">
    <location>
        <begin position="177"/>
        <end position="387"/>
    </location>
</feature>
<dbReference type="SUPFAM" id="SSF55347">
    <property type="entry name" value="Glyceraldehyde-3-phosphate dehydrogenase-like, C-terminal domain"/>
    <property type="match status" value="1"/>
</dbReference>
<evidence type="ECO:0000259" key="3">
    <source>
        <dbReference type="Pfam" id="PF02894"/>
    </source>
</evidence>
<organism evidence="4 5">
    <name type="scientific">Robinsoniella peoriensis</name>
    <dbReference type="NCBI Taxonomy" id="180332"/>
    <lineage>
        <taxon>Bacteria</taxon>
        <taxon>Bacillati</taxon>
        <taxon>Bacillota</taxon>
        <taxon>Clostridia</taxon>
        <taxon>Lachnospirales</taxon>
        <taxon>Lachnospiraceae</taxon>
        <taxon>Robinsoniella</taxon>
    </lineage>
</organism>
<dbReference type="PANTHER" id="PTHR43249:SF1">
    <property type="entry name" value="D-GLUCOSIDE 3-DEHYDROGENASE"/>
    <property type="match status" value="1"/>
</dbReference>
<dbReference type="RefSeq" id="WP_243133084.1">
    <property type="nucleotide sequence ID" value="NZ_QGQD01000082.1"/>
</dbReference>
<name>A0A4V6HRF5_9FIRM</name>
<dbReference type="InterPro" id="IPR052515">
    <property type="entry name" value="Gfo/Idh/MocA_Oxidoreductase"/>
</dbReference>
<reference evidence="4 5" key="1">
    <citation type="journal article" date="2019" name="Anaerobe">
        <title>Detection of Robinsoniella peoriensis in multiple bone samples of a trauma patient.</title>
        <authorList>
            <person name="Schrottner P."/>
            <person name="Hartwich K."/>
            <person name="Bunk B."/>
            <person name="Schober I."/>
            <person name="Helbig S."/>
            <person name="Rudolph W.W."/>
            <person name="Gunzer F."/>
        </authorList>
    </citation>
    <scope>NUCLEOTIDE SEQUENCE [LARGE SCALE GENOMIC DNA]</scope>
    <source>
        <strain evidence="4 5">DSM 106044</strain>
    </source>
</reference>
<proteinExistence type="inferred from homology"/>
<dbReference type="AlphaFoldDB" id="A0A4V6HRF5"/>
<accession>A0A4V6HRF5</accession>
<dbReference type="Gene3D" id="3.40.50.720">
    <property type="entry name" value="NAD(P)-binding Rossmann-like Domain"/>
    <property type="match status" value="1"/>
</dbReference>
<dbReference type="GO" id="GO:0033712">
    <property type="term" value="F:1,5-anhydro-D-fructose reductase (1,5-anhydro-D-mannitol-forming) activity"/>
    <property type="evidence" value="ECO:0007669"/>
    <property type="project" value="UniProtKB-EC"/>
</dbReference>
<keyword evidence="4" id="KW-0560">Oxidoreductase</keyword>
<dbReference type="STRING" id="180332.GCA_000797495_02204"/>
<dbReference type="EC" id="1.1.1.292" evidence="4"/>